<dbReference type="Pfam" id="PF10970">
    <property type="entry name" value="GerPE"/>
    <property type="match status" value="1"/>
</dbReference>
<evidence type="ECO:0000313" key="1">
    <source>
        <dbReference type="EMBL" id="MBM7586474.1"/>
    </source>
</evidence>
<keyword evidence="2" id="KW-1185">Reference proteome</keyword>
<dbReference type="Proteomes" id="UP001646157">
    <property type="component" value="Unassembled WGS sequence"/>
</dbReference>
<sequence>MLHRYSVVNRIILDTLSFSSVLEIGDSNNIRSSSKVYAVQREQELFYGSEGNFNDPIFTEPIPLPPLVFDVAIQKINERPNIVVNCIDITGVSSASVVQIGQTCDAYSEARVKNIRHLQNGENS</sequence>
<gene>
    <name evidence="1" type="ORF">JOC86_003026</name>
</gene>
<dbReference type="EMBL" id="JAFBDZ010000003">
    <property type="protein sequence ID" value="MBM7586474.1"/>
    <property type="molecule type" value="Genomic_DNA"/>
</dbReference>
<accession>A0ABS2NFC9</accession>
<dbReference type="InterPro" id="IPR024496">
    <property type="entry name" value="Spore_germ_GerPE"/>
</dbReference>
<reference evidence="1 2" key="1">
    <citation type="submission" date="2021-01" db="EMBL/GenBank/DDBJ databases">
        <title>Genomic Encyclopedia of Type Strains, Phase IV (KMG-IV): sequencing the most valuable type-strain genomes for metagenomic binning, comparative biology and taxonomic classification.</title>
        <authorList>
            <person name="Goeker M."/>
        </authorList>
    </citation>
    <scope>NUCLEOTIDE SEQUENCE [LARGE SCALE GENOMIC DNA]</scope>
    <source>
        <strain evidence="1 2">DSM 24834</strain>
    </source>
</reference>
<proteinExistence type="predicted"/>
<comment type="caution">
    <text evidence="1">The sequence shown here is derived from an EMBL/GenBank/DDBJ whole genome shotgun (WGS) entry which is preliminary data.</text>
</comment>
<evidence type="ECO:0000313" key="2">
    <source>
        <dbReference type="Proteomes" id="UP001646157"/>
    </source>
</evidence>
<dbReference type="RefSeq" id="WP_205173692.1">
    <property type="nucleotide sequence ID" value="NZ_JAFBDZ010000003.1"/>
</dbReference>
<protein>
    <submittedName>
        <fullName evidence="1">Spore germination protein PE</fullName>
    </submittedName>
</protein>
<name>A0ABS2NFC9_9BACI</name>
<organism evidence="1 2">
    <name type="scientific">Rossellomorea pakistanensis</name>
    <dbReference type="NCBI Taxonomy" id="992288"/>
    <lineage>
        <taxon>Bacteria</taxon>
        <taxon>Bacillati</taxon>
        <taxon>Bacillota</taxon>
        <taxon>Bacilli</taxon>
        <taxon>Bacillales</taxon>
        <taxon>Bacillaceae</taxon>
        <taxon>Rossellomorea</taxon>
    </lineage>
</organism>